<sequence length="254" mass="29652">MGAIQEIFKRVEKKYIVTDEQQEELVRAMTGRAAADNYGLTTICNIYYDTPDHQLIRTSMEKPVYKEKLRIRSYGVPTKDSKVFVELKKKYKGVVYKRRVDMSLIDSYEFVNFGVCPGKNPQIEKEIEYFLNYYHDIGPAMYLSYDRIAFAGVDNPDLRITFDGNITYREEEVRLEKGVWGEKLLDPHTRIMEIKIPGAMPLWLSHLLDDMKIYPGSFSKYGEAYKKVFCEALDQEKYLKLNRENVKGKVNDCA</sequence>
<name>A0A011UWC5_RUMAL</name>
<gene>
    <name evidence="2" type="ORF">RASY3_12785</name>
</gene>
<dbReference type="OrthoDB" id="185578at2"/>
<dbReference type="Gene3D" id="3.20.100.30">
    <property type="entry name" value="VTC, catalytic tunnel domain"/>
    <property type="match status" value="1"/>
</dbReference>
<dbReference type="RefSeq" id="WP_024857092.1">
    <property type="nucleotide sequence ID" value="NZ_JEOB01000004.1"/>
</dbReference>
<dbReference type="SUPFAM" id="SSF55154">
    <property type="entry name" value="CYTH-like phosphatases"/>
    <property type="match status" value="1"/>
</dbReference>
<proteinExistence type="predicted"/>
<keyword evidence="3" id="KW-1185">Reference proteome</keyword>
<dbReference type="Pfam" id="PF09359">
    <property type="entry name" value="VTC"/>
    <property type="match status" value="1"/>
</dbReference>
<feature type="domain" description="VTC" evidence="1">
    <location>
        <begin position="10"/>
        <end position="229"/>
    </location>
</feature>
<evidence type="ECO:0000259" key="1">
    <source>
        <dbReference type="Pfam" id="PF09359"/>
    </source>
</evidence>
<dbReference type="GO" id="GO:0006799">
    <property type="term" value="P:polyphosphate biosynthetic process"/>
    <property type="evidence" value="ECO:0007669"/>
    <property type="project" value="UniProtKB-ARBA"/>
</dbReference>
<dbReference type="EMBL" id="JEOB01000004">
    <property type="protein sequence ID" value="EXM37467.1"/>
    <property type="molecule type" value="Genomic_DNA"/>
</dbReference>
<dbReference type="InterPro" id="IPR042267">
    <property type="entry name" value="VTC_sf"/>
</dbReference>
<dbReference type="CDD" id="cd07750">
    <property type="entry name" value="PolyPPase_VTC_like"/>
    <property type="match status" value="1"/>
</dbReference>
<accession>A0A011UWC5</accession>
<protein>
    <submittedName>
        <fullName evidence="2">Molecular chaperone</fullName>
    </submittedName>
</protein>
<dbReference type="Proteomes" id="UP000021369">
    <property type="component" value="Unassembled WGS sequence"/>
</dbReference>
<dbReference type="InterPro" id="IPR018966">
    <property type="entry name" value="VTC_domain"/>
</dbReference>
<reference evidence="2 3" key="1">
    <citation type="submission" date="2013-06" db="EMBL/GenBank/DDBJ databases">
        <title>Rumen cellulosomics: divergent fiber-degrading strategies revealed by comparative genome-wide analysis of six Ruminococcal strains.</title>
        <authorList>
            <person name="Dassa B."/>
            <person name="Borovok I."/>
            <person name="Lamed R."/>
            <person name="Flint H."/>
            <person name="Yeoman C.J."/>
            <person name="White B."/>
            <person name="Bayer E.A."/>
        </authorList>
    </citation>
    <scope>NUCLEOTIDE SEQUENCE [LARGE SCALE GENOMIC DNA]</scope>
    <source>
        <strain evidence="2 3">SY3</strain>
    </source>
</reference>
<comment type="caution">
    <text evidence="2">The sequence shown here is derived from an EMBL/GenBank/DDBJ whole genome shotgun (WGS) entry which is preliminary data.</text>
</comment>
<dbReference type="PATRIC" id="fig|1341156.4.peg.3582"/>
<dbReference type="AlphaFoldDB" id="A0A011UWC5"/>
<organism evidence="2 3">
    <name type="scientific">Ruminococcus albus SY3</name>
    <dbReference type="NCBI Taxonomy" id="1341156"/>
    <lineage>
        <taxon>Bacteria</taxon>
        <taxon>Bacillati</taxon>
        <taxon>Bacillota</taxon>
        <taxon>Clostridia</taxon>
        <taxon>Eubacteriales</taxon>
        <taxon>Oscillospiraceae</taxon>
        <taxon>Ruminococcus</taxon>
    </lineage>
</organism>
<dbReference type="InterPro" id="IPR033469">
    <property type="entry name" value="CYTH-like_dom_sf"/>
</dbReference>
<evidence type="ECO:0000313" key="3">
    <source>
        <dbReference type="Proteomes" id="UP000021369"/>
    </source>
</evidence>
<evidence type="ECO:0000313" key="2">
    <source>
        <dbReference type="EMBL" id="EXM37467.1"/>
    </source>
</evidence>